<dbReference type="InterPro" id="IPR028994">
    <property type="entry name" value="Integrin_alpha_N"/>
</dbReference>
<dbReference type="EMBL" id="QKTX01000001">
    <property type="protein sequence ID" value="PZV87347.1"/>
    <property type="molecule type" value="Genomic_DNA"/>
</dbReference>
<dbReference type="Gene3D" id="2.130.10.130">
    <property type="entry name" value="Integrin alpha, N-terminal"/>
    <property type="match status" value="2"/>
</dbReference>
<name>A0A326S190_9BACT</name>
<gene>
    <name evidence="3" type="ORF">CLV31_101220</name>
</gene>
<evidence type="ECO:0000313" key="3">
    <source>
        <dbReference type="EMBL" id="PZV87347.1"/>
    </source>
</evidence>
<dbReference type="PANTHER" id="PTHR44103:SF1">
    <property type="entry name" value="PROPROTEIN CONVERTASE P"/>
    <property type="match status" value="1"/>
</dbReference>
<dbReference type="AlphaFoldDB" id="A0A326S190"/>
<evidence type="ECO:0000259" key="2">
    <source>
        <dbReference type="Pfam" id="PF22301"/>
    </source>
</evidence>
<dbReference type="SUPFAM" id="SSF69318">
    <property type="entry name" value="Integrin alpha N-terminal domain"/>
    <property type="match status" value="1"/>
</dbReference>
<keyword evidence="4" id="KW-1185">Reference proteome</keyword>
<dbReference type="RefSeq" id="WP_111391260.1">
    <property type="nucleotide sequence ID" value="NZ_QKTX01000001.1"/>
</dbReference>
<dbReference type="InterPro" id="IPR054583">
    <property type="entry name" value="Beta-prop_AUDH"/>
</dbReference>
<protein>
    <submittedName>
        <fullName evidence="3">VCBS repeat protein</fullName>
    </submittedName>
</protein>
<organism evidence="3 4">
    <name type="scientific">Algoriphagus aquaeductus</name>
    <dbReference type="NCBI Taxonomy" id="475299"/>
    <lineage>
        <taxon>Bacteria</taxon>
        <taxon>Pseudomonadati</taxon>
        <taxon>Bacteroidota</taxon>
        <taxon>Cytophagia</taxon>
        <taxon>Cytophagales</taxon>
        <taxon>Cyclobacteriaceae</taxon>
        <taxon>Algoriphagus</taxon>
    </lineage>
</organism>
<evidence type="ECO:0000313" key="4">
    <source>
        <dbReference type="Proteomes" id="UP000248917"/>
    </source>
</evidence>
<dbReference type="InterPro" id="IPR013517">
    <property type="entry name" value="FG-GAP"/>
</dbReference>
<reference evidence="3 4" key="1">
    <citation type="submission" date="2018-06" db="EMBL/GenBank/DDBJ databases">
        <title>Genomic Encyclopedia of Archaeal and Bacterial Type Strains, Phase II (KMG-II): from individual species to whole genera.</title>
        <authorList>
            <person name="Goeker M."/>
        </authorList>
    </citation>
    <scope>NUCLEOTIDE SEQUENCE [LARGE SCALE GENOMIC DNA]</scope>
    <source>
        <strain evidence="3 4">T4</strain>
    </source>
</reference>
<dbReference type="Proteomes" id="UP000248917">
    <property type="component" value="Unassembled WGS sequence"/>
</dbReference>
<dbReference type="PANTHER" id="PTHR44103">
    <property type="entry name" value="PROPROTEIN CONVERTASE P"/>
    <property type="match status" value="1"/>
</dbReference>
<evidence type="ECO:0000256" key="1">
    <source>
        <dbReference type="ARBA" id="ARBA00022729"/>
    </source>
</evidence>
<sequence length="387" mass="42379">MLFSPLLSLFLVLPASSSDPKFEPQVIDDKISIGYGMAIGDVDGDGKPDILLADKTEIVWYRNGDWKRHVMASNLTVSDNVCIAARDLDGDGKVEVAVGAQWNPGETSDPEKSGAVFYLSRPADPTQMWTPKPLHHEPTTHRMRWVKSDGKAYLIVVPLHGRGNKNGEGEGVKVMAYEFPQNPSGDWDYKVIDENMHLTHNLDVVSRGLNEGLILGGKEGARVLSPVQGKWKNEPLAISGHGGVGELRLGNFSSGKQFLATVEPMHGNNLVVYEGTNPNSPASPTKRILLNDNLKEGHALAIGDFLNLGSDQIAVGWRNPNEQQEIGIKLFIPKNSSFSEFEEVWIDQNGMACEDIQAADLNGDGKLDLIASGRSTKNLKIYWNKSN</sequence>
<accession>A0A326S190</accession>
<feature type="domain" description="Aldos-2-ulose dehydratase beta-propeller" evidence="2">
    <location>
        <begin position="114"/>
        <end position="273"/>
    </location>
</feature>
<dbReference type="Pfam" id="PF22301">
    <property type="entry name" value="AUDH_beta_propeller"/>
    <property type="match status" value="1"/>
</dbReference>
<comment type="caution">
    <text evidence="3">The sequence shown here is derived from an EMBL/GenBank/DDBJ whole genome shotgun (WGS) entry which is preliminary data.</text>
</comment>
<proteinExistence type="predicted"/>
<dbReference type="Pfam" id="PF13517">
    <property type="entry name" value="FG-GAP_3"/>
    <property type="match status" value="1"/>
</dbReference>
<dbReference type="OrthoDB" id="247570at2"/>
<keyword evidence="1" id="KW-0732">Signal</keyword>